<dbReference type="RefSeq" id="WP_096291695.1">
    <property type="nucleotide sequence ID" value="NZ_LT907782.1"/>
</dbReference>
<dbReference type="Proteomes" id="UP000242498">
    <property type="component" value="Chromosome I"/>
</dbReference>
<proteinExistence type="predicted"/>
<name>A0A285BU92_9PROT</name>
<protein>
    <submittedName>
        <fullName evidence="1">Uncharacterized protein</fullName>
    </submittedName>
</protein>
<reference evidence="1 2" key="1">
    <citation type="submission" date="2017-08" db="EMBL/GenBank/DDBJ databases">
        <authorList>
            <person name="de Groot N.N."/>
        </authorList>
    </citation>
    <scope>NUCLEOTIDE SEQUENCE [LARGE SCALE GENOMIC DNA]</scope>
    <source>
        <strain evidence="1 2">Nm15</strain>
    </source>
</reference>
<evidence type="ECO:0000313" key="1">
    <source>
        <dbReference type="EMBL" id="SNX58824.1"/>
    </source>
</evidence>
<gene>
    <name evidence="1" type="ORF">SAMN06296273_0290</name>
</gene>
<sequence>MSDHEYCTIEDAAEFLTSSSNKKRSKAYVIKLAKLGKIRLCIEFDGTLCKFFNDSNETITCIDDYKFWGYIQIPQTKIPSDCGKAQFTVVEIIQVLHVYHKNRDPLSIEGGAWLAKKKVNRC</sequence>
<dbReference type="EMBL" id="LT907782">
    <property type="protein sequence ID" value="SNX58824.1"/>
    <property type="molecule type" value="Genomic_DNA"/>
</dbReference>
<organism evidence="1 2">
    <name type="scientific">Nitrosomonas ureae</name>
    <dbReference type="NCBI Taxonomy" id="44577"/>
    <lineage>
        <taxon>Bacteria</taxon>
        <taxon>Pseudomonadati</taxon>
        <taxon>Pseudomonadota</taxon>
        <taxon>Betaproteobacteria</taxon>
        <taxon>Nitrosomonadales</taxon>
        <taxon>Nitrosomonadaceae</taxon>
        <taxon>Nitrosomonas</taxon>
    </lineage>
</organism>
<dbReference type="AlphaFoldDB" id="A0A285BU92"/>
<evidence type="ECO:0000313" key="2">
    <source>
        <dbReference type="Proteomes" id="UP000242498"/>
    </source>
</evidence>
<accession>A0A285BU92</accession>